<dbReference type="Proteomes" id="UP000245474">
    <property type="component" value="Unassembled WGS sequence"/>
</dbReference>
<accession>A0A2U2N4S0</accession>
<protein>
    <recommendedName>
        <fullName evidence="3">Lipoprotein</fullName>
    </recommendedName>
</protein>
<evidence type="ECO:0008006" key="3">
    <source>
        <dbReference type="Google" id="ProtNLM"/>
    </source>
</evidence>
<proteinExistence type="predicted"/>
<keyword evidence="2" id="KW-1185">Reference proteome</keyword>
<name>A0A2U2N4S0_9GAMM</name>
<organism evidence="1 2">
    <name type="scientific">Sediminicurvatus halobius</name>
    <dbReference type="NCBI Taxonomy" id="2182432"/>
    <lineage>
        <taxon>Bacteria</taxon>
        <taxon>Pseudomonadati</taxon>
        <taxon>Pseudomonadota</taxon>
        <taxon>Gammaproteobacteria</taxon>
        <taxon>Chromatiales</taxon>
        <taxon>Ectothiorhodospiraceae</taxon>
        <taxon>Sediminicurvatus</taxon>
    </lineage>
</organism>
<sequence length="186" mass="19219">MERTSICRGYLPAFLLFLTGCAGLEGAHTSASHTCLDFGFAAAALPPGHLALAPMPDGIAVAYPTGRIAFQRLFGADLEPVEASGAELRRAATAAAEAVNAGRTAPDGNAKVIQQALFRGADAVEVRAVDGGTIYSAEVRQPDPRPATVLVADGEEAAVVDALGEPATQAYLAAVQWTQRCPEVSE</sequence>
<dbReference type="RefSeq" id="WP_109677234.1">
    <property type="nucleotide sequence ID" value="NZ_CP086615.1"/>
</dbReference>
<comment type="caution">
    <text evidence="1">The sequence shown here is derived from an EMBL/GenBank/DDBJ whole genome shotgun (WGS) entry which is preliminary data.</text>
</comment>
<dbReference type="PROSITE" id="PS51257">
    <property type="entry name" value="PROKAR_LIPOPROTEIN"/>
    <property type="match status" value="1"/>
</dbReference>
<dbReference type="EMBL" id="QFFI01000007">
    <property type="protein sequence ID" value="PWG64028.1"/>
    <property type="molecule type" value="Genomic_DNA"/>
</dbReference>
<evidence type="ECO:0000313" key="1">
    <source>
        <dbReference type="EMBL" id="PWG64028.1"/>
    </source>
</evidence>
<reference evidence="1 2" key="1">
    <citation type="submission" date="2018-05" db="EMBL/GenBank/DDBJ databases">
        <title>Spiribacter halobius sp. nov., a moderately halophilic bacterium isolated from marine solar saltern.</title>
        <authorList>
            <person name="Zheng W.-S."/>
            <person name="Lu D.-C."/>
            <person name="Du Z.-J."/>
        </authorList>
    </citation>
    <scope>NUCLEOTIDE SEQUENCE [LARGE SCALE GENOMIC DNA]</scope>
    <source>
        <strain evidence="1 2">E85</strain>
    </source>
</reference>
<dbReference type="AlphaFoldDB" id="A0A2U2N4S0"/>
<evidence type="ECO:0000313" key="2">
    <source>
        <dbReference type="Proteomes" id="UP000245474"/>
    </source>
</evidence>
<gene>
    <name evidence="1" type="ORF">DEM34_05860</name>
</gene>